<dbReference type="InterPro" id="IPR013148">
    <property type="entry name" value="Glyco_hydro_32_N"/>
</dbReference>
<name>A0AAW3JRA9_9FIRM</name>
<dbReference type="InterPro" id="IPR006232">
    <property type="entry name" value="Suc6P_hydrolase"/>
</dbReference>
<proteinExistence type="inferred from homology"/>
<feature type="domain" description="Glycosyl hydrolase family 32 N-terminal" evidence="10">
    <location>
        <begin position="25"/>
        <end position="331"/>
    </location>
</feature>
<dbReference type="InterPro" id="IPR013320">
    <property type="entry name" value="ConA-like_dom_sf"/>
</dbReference>
<dbReference type="EMBL" id="LLKB01000005">
    <property type="protein sequence ID" value="KQC85267.1"/>
    <property type="molecule type" value="Genomic_DNA"/>
</dbReference>
<comment type="similarity">
    <text evidence="2 8">Belongs to the glycosyl hydrolase 32 family.</text>
</comment>
<evidence type="ECO:0000256" key="2">
    <source>
        <dbReference type="ARBA" id="ARBA00009902"/>
    </source>
</evidence>
<evidence type="ECO:0000259" key="10">
    <source>
        <dbReference type="Pfam" id="PF00251"/>
    </source>
</evidence>
<dbReference type="SMART" id="SM00640">
    <property type="entry name" value="Glyco_32"/>
    <property type="match status" value="1"/>
</dbReference>
<dbReference type="Proteomes" id="UP000050833">
    <property type="component" value="Unassembled WGS sequence"/>
</dbReference>
<evidence type="ECO:0000256" key="1">
    <source>
        <dbReference type="ARBA" id="ARBA00004914"/>
    </source>
</evidence>
<dbReference type="SUPFAM" id="SSF75005">
    <property type="entry name" value="Arabinanase/levansucrase/invertase"/>
    <property type="match status" value="1"/>
</dbReference>
<dbReference type="CDD" id="cd08996">
    <property type="entry name" value="GH32_FFase"/>
    <property type="match status" value="1"/>
</dbReference>
<evidence type="ECO:0000256" key="8">
    <source>
        <dbReference type="RuleBase" id="RU362110"/>
    </source>
</evidence>
<evidence type="ECO:0000256" key="9">
    <source>
        <dbReference type="RuleBase" id="RU365015"/>
    </source>
</evidence>
<comment type="subcellular location">
    <subcellularLocation>
        <location evidence="9">Cytoplasm</location>
    </subcellularLocation>
</comment>
<evidence type="ECO:0000313" key="13">
    <source>
        <dbReference type="Proteomes" id="UP000050833"/>
    </source>
</evidence>
<comment type="caution">
    <text evidence="12">The sequence shown here is derived from an EMBL/GenBank/DDBJ whole genome shotgun (WGS) entry which is preliminary data.</text>
</comment>
<evidence type="ECO:0000259" key="11">
    <source>
        <dbReference type="Pfam" id="PF08244"/>
    </source>
</evidence>
<dbReference type="InterPro" id="IPR013189">
    <property type="entry name" value="Glyco_hydro_32_C"/>
</dbReference>
<evidence type="ECO:0000313" key="12">
    <source>
        <dbReference type="EMBL" id="KQC85267.1"/>
    </source>
</evidence>
<dbReference type="GO" id="GO:0005975">
    <property type="term" value="P:carbohydrate metabolic process"/>
    <property type="evidence" value="ECO:0007669"/>
    <property type="project" value="InterPro"/>
</dbReference>
<evidence type="ECO:0000256" key="7">
    <source>
        <dbReference type="ARBA" id="ARBA00033367"/>
    </source>
</evidence>
<comment type="catalytic activity">
    <reaction evidence="8">
        <text>Hydrolysis of terminal non-reducing beta-D-fructofuranoside residues in beta-D-fructofuranosides.</text>
        <dbReference type="EC" id="3.2.1.26"/>
    </reaction>
</comment>
<organism evidence="12 13">
    <name type="scientific">Butyribacter intestini</name>
    <dbReference type="NCBI Taxonomy" id="1703332"/>
    <lineage>
        <taxon>Bacteria</taxon>
        <taxon>Bacillati</taxon>
        <taxon>Bacillota</taxon>
        <taxon>Clostridia</taxon>
        <taxon>Lachnospirales</taxon>
        <taxon>Lachnospiraceae</taxon>
        <taxon>Butyribacter</taxon>
    </lineage>
</organism>
<sequence length="484" mass="56486">MDKLKKANDYIEKNKVDYKELPEFHVAPQVGWINDPNGFSYYEGMVHLFYQFHPYSKEWGPMHWGHCVSSDLIKWEYYPVALAPDMKYDMDGCFSGSAIETDEGHMLVYTGVTHEENDGKKNEYQNQCVALGDGKSYKKIENNPAINGEIMPQNFSREHFRDPKVWKEDDGYYLVVGNKTNDGKPQVVLFHSKDMYDWRYVSVLAEDVTGKYGTMWECPDFFEINGQYILIASPQDMCADDEFHNGNNSVYFIGNYDRDMHKFDYNKVYALDDGIDFYAPQTTLMPDGRRVMIGWMQSWDSNIRPFKQKWSCMMTIPREIKLIDGRIIQNPVREIKKYYTDSINYVEQTVEGECSFPKINGRVLDMTVEIKDGDYDEFKINFAKNDKFSSSIIYDKSKNEIEINRLYSGMNRDTIGTRKVKVRYPKQSLKLRVIFDKYSVEIFVNDGSQVLSMTYYTPVEADEISFECNNTAVINIEKHGISVR</sequence>
<keyword evidence="13" id="KW-1185">Reference proteome</keyword>
<dbReference type="InterPro" id="IPR023296">
    <property type="entry name" value="Glyco_hydro_beta-prop_sf"/>
</dbReference>
<accession>A0AAW3JRA9</accession>
<reference evidence="12 13" key="1">
    <citation type="submission" date="2015-10" db="EMBL/GenBank/DDBJ databases">
        <title>Butyribacter intestini gen. nov., sp. nov., a butyric acid-producing bacterium of the family Lachnospiraceae isolated from the human faeces.</title>
        <authorList>
            <person name="Zou Y."/>
            <person name="Xue W."/>
            <person name="Luo G."/>
            <person name="Lv M."/>
        </authorList>
    </citation>
    <scope>NUCLEOTIDE SEQUENCE [LARGE SCALE GENOMIC DNA]</scope>
    <source>
        <strain evidence="12 13">TF01-11</strain>
    </source>
</reference>
<dbReference type="PANTHER" id="PTHR43101:SF1">
    <property type="entry name" value="BETA-FRUCTOSIDASE"/>
    <property type="match status" value="1"/>
</dbReference>
<dbReference type="Pfam" id="PF00251">
    <property type="entry name" value="Glyco_hydro_32N"/>
    <property type="match status" value="1"/>
</dbReference>
<keyword evidence="5 8" id="KW-0378">Hydrolase</keyword>
<evidence type="ECO:0000256" key="4">
    <source>
        <dbReference type="ARBA" id="ARBA00019623"/>
    </source>
</evidence>
<dbReference type="EC" id="3.2.1.26" evidence="3 8"/>
<dbReference type="SUPFAM" id="SSF49899">
    <property type="entry name" value="Concanavalin A-like lectins/glucanases"/>
    <property type="match status" value="1"/>
</dbReference>
<evidence type="ECO:0000256" key="6">
    <source>
        <dbReference type="ARBA" id="ARBA00023295"/>
    </source>
</evidence>
<dbReference type="GO" id="GO:0004564">
    <property type="term" value="F:beta-fructofuranosidase activity"/>
    <property type="evidence" value="ECO:0007669"/>
    <property type="project" value="UniProtKB-EC"/>
</dbReference>
<dbReference type="Pfam" id="PF08244">
    <property type="entry name" value="Glyco_hydro_32C"/>
    <property type="match status" value="1"/>
</dbReference>
<dbReference type="Gene3D" id="2.115.10.20">
    <property type="entry name" value="Glycosyl hydrolase domain, family 43"/>
    <property type="match status" value="1"/>
</dbReference>
<evidence type="ECO:0000256" key="5">
    <source>
        <dbReference type="ARBA" id="ARBA00022801"/>
    </source>
</evidence>
<dbReference type="PANTHER" id="PTHR43101">
    <property type="entry name" value="BETA-FRUCTOSIDASE"/>
    <property type="match status" value="1"/>
</dbReference>
<protein>
    <recommendedName>
        <fullName evidence="4 8">Sucrose-6-phosphate hydrolase</fullName>
        <ecNumber evidence="3 8">3.2.1.26</ecNumber>
    </recommendedName>
    <alternativeName>
        <fullName evidence="7 9">Invertase</fullName>
    </alternativeName>
</protein>
<dbReference type="InterPro" id="IPR001362">
    <property type="entry name" value="Glyco_hydro_32"/>
</dbReference>
<comment type="pathway">
    <text evidence="1 9">Glycan biosynthesis; sucrose metabolism.</text>
</comment>
<dbReference type="PROSITE" id="PS00609">
    <property type="entry name" value="GLYCOSYL_HYDROL_F32"/>
    <property type="match status" value="1"/>
</dbReference>
<keyword evidence="9" id="KW-0963">Cytoplasm</keyword>
<dbReference type="Gene3D" id="2.60.120.560">
    <property type="entry name" value="Exo-inulinase, domain 1"/>
    <property type="match status" value="1"/>
</dbReference>
<comment type="function">
    <text evidence="9">Enables the bacterium to metabolize sucrose as a sole carbon source.</text>
</comment>
<keyword evidence="9" id="KW-0119">Carbohydrate metabolism</keyword>
<dbReference type="RefSeq" id="WP_055945004.1">
    <property type="nucleotide sequence ID" value="NZ_JAQDCV010000007.1"/>
</dbReference>
<keyword evidence="6 8" id="KW-0326">Glycosidase</keyword>
<dbReference type="InterPro" id="IPR051214">
    <property type="entry name" value="GH32_Enzymes"/>
</dbReference>
<dbReference type="InterPro" id="IPR018053">
    <property type="entry name" value="Glyco_hydro_32_AS"/>
</dbReference>
<gene>
    <name evidence="12" type="ORF">APZ18_11300</name>
</gene>
<feature type="domain" description="Glycosyl hydrolase family 32 C-terminal" evidence="11">
    <location>
        <begin position="340"/>
        <end position="471"/>
    </location>
</feature>
<evidence type="ECO:0000256" key="3">
    <source>
        <dbReference type="ARBA" id="ARBA00012758"/>
    </source>
</evidence>
<dbReference type="AlphaFoldDB" id="A0AAW3JRA9"/>
<dbReference type="NCBIfam" id="TIGR01322">
    <property type="entry name" value="scrB_fam"/>
    <property type="match status" value="1"/>
</dbReference>
<dbReference type="GO" id="GO:0005737">
    <property type="term" value="C:cytoplasm"/>
    <property type="evidence" value="ECO:0007669"/>
    <property type="project" value="UniProtKB-SubCell"/>
</dbReference>